<dbReference type="PATRIC" id="fig|269796.9.peg.783"/>
<dbReference type="EnsemblBacteria" id="ABC21535">
    <property type="protein sequence ID" value="ABC21535"/>
    <property type="gene ID" value="Rru_A0731"/>
</dbReference>
<organism evidence="1 2">
    <name type="scientific">Rhodospirillum rubrum (strain ATCC 11170 / ATH 1.1.1 / DSM 467 / LMG 4362 / NCIMB 8255 / S1)</name>
    <dbReference type="NCBI Taxonomy" id="269796"/>
    <lineage>
        <taxon>Bacteria</taxon>
        <taxon>Pseudomonadati</taxon>
        <taxon>Pseudomonadota</taxon>
        <taxon>Alphaproteobacteria</taxon>
        <taxon>Rhodospirillales</taxon>
        <taxon>Rhodospirillaceae</taxon>
        <taxon>Rhodospirillum</taxon>
    </lineage>
</organism>
<evidence type="ECO:0000313" key="1">
    <source>
        <dbReference type="EMBL" id="ABC21535.1"/>
    </source>
</evidence>
<dbReference type="HOGENOM" id="CLU_1189179_0_0_5"/>
<accession>Q2RWG0</accession>
<name>Q2RWG0_RHORT</name>
<evidence type="ECO:0000313" key="2">
    <source>
        <dbReference type="Proteomes" id="UP000001929"/>
    </source>
</evidence>
<dbReference type="EMBL" id="CP000230">
    <property type="protein sequence ID" value="ABC21535.1"/>
    <property type="molecule type" value="Genomic_DNA"/>
</dbReference>
<keyword evidence="2" id="KW-1185">Reference proteome</keyword>
<sequence length="233" mass="23863">MPEGGNTVWRAPRLYGLDDLNAVRGTAPPIPPRVESRLSLVGDDSLRAAASPAIPGHAAVPAKALVDARSPRLASQGGFAVAAALEEGPTWRLLPPPSTRMPPPLKPRTLSPAVATMIPLRPAPRPQSAFRSRPEAVADAERAAAPPPVAVAPQAALAAPPPVVLPPEPGALCLHRSPLSDLAEGDVPFEAPCGERLPPLRLPMMRLVAGLGLGAVIAAAVWIIGAGMVAAGI</sequence>
<protein>
    <submittedName>
        <fullName evidence="1">Uncharacterized protein</fullName>
    </submittedName>
</protein>
<dbReference type="AlphaFoldDB" id="Q2RWG0"/>
<reference evidence="1 2" key="1">
    <citation type="journal article" date="2011" name="Stand. Genomic Sci.">
        <title>Complete genome sequence of Rhodospirillum rubrum type strain (S1).</title>
        <authorList>
            <person name="Munk A.C."/>
            <person name="Copeland A."/>
            <person name="Lucas S."/>
            <person name="Lapidus A."/>
            <person name="Del Rio T.G."/>
            <person name="Barry K."/>
            <person name="Detter J.C."/>
            <person name="Hammon N."/>
            <person name="Israni S."/>
            <person name="Pitluck S."/>
            <person name="Brettin T."/>
            <person name="Bruce D."/>
            <person name="Han C."/>
            <person name="Tapia R."/>
            <person name="Gilna P."/>
            <person name="Schmutz J."/>
            <person name="Larimer F."/>
            <person name="Land M."/>
            <person name="Kyrpides N.C."/>
            <person name="Mavromatis K."/>
            <person name="Richardson P."/>
            <person name="Rohde M."/>
            <person name="Goker M."/>
            <person name="Klenk H.P."/>
            <person name="Zhang Y."/>
            <person name="Roberts G.P."/>
            <person name="Reslewic S."/>
            <person name="Schwartz D.C."/>
        </authorList>
    </citation>
    <scope>NUCLEOTIDE SEQUENCE [LARGE SCALE GENOMIC DNA]</scope>
    <source>
        <strain evidence="2">ATCC 11170 / ATH 1.1.1 / DSM 467 / LMG 4362 / NCIMB 8255 / S1</strain>
    </source>
</reference>
<dbReference type="Proteomes" id="UP000001929">
    <property type="component" value="Chromosome"/>
</dbReference>
<dbReference type="KEGG" id="rru:Rru_A0731"/>
<dbReference type="STRING" id="269796.Rru_A0731"/>
<gene>
    <name evidence="1" type="ordered locus">Rru_A0731</name>
</gene>
<proteinExistence type="predicted"/>